<name>A0A026W2J5_OOCBI</name>
<dbReference type="Proteomes" id="UP000053097">
    <property type="component" value="Unassembled WGS sequence"/>
</dbReference>
<proteinExistence type="predicted"/>
<accession>A0A026W2J5</accession>
<evidence type="ECO:0000313" key="2">
    <source>
        <dbReference type="Proteomes" id="UP000053097"/>
    </source>
</evidence>
<organism evidence="1 2">
    <name type="scientific">Ooceraea biroi</name>
    <name type="common">Clonal raider ant</name>
    <name type="synonym">Cerapachys biroi</name>
    <dbReference type="NCBI Taxonomy" id="2015173"/>
    <lineage>
        <taxon>Eukaryota</taxon>
        <taxon>Metazoa</taxon>
        <taxon>Ecdysozoa</taxon>
        <taxon>Arthropoda</taxon>
        <taxon>Hexapoda</taxon>
        <taxon>Insecta</taxon>
        <taxon>Pterygota</taxon>
        <taxon>Neoptera</taxon>
        <taxon>Endopterygota</taxon>
        <taxon>Hymenoptera</taxon>
        <taxon>Apocrita</taxon>
        <taxon>Aculeata</taxon>
        <taxon>Formicoidea</taxon>
        <taxon>Formicidae</taxon>
        <taxon>Dorylinae</taxon>
        <taxon>Ooceraea</taxon>
    </lineage>
</organism>
<dbReference type="EMBL" id="KK107463">
    <property type="protein sequence ID" value="EZA50302.1"/>
    <property type="molecule type" value="Genomic_DNA"/>
</dbReference>
<keyword evidence="2" id="KW-1185">Reference proteome</keyword>
<evidence type="ECO:0000313" key="1">
    <source>
        <dbReference type="EMBL" id="EZA50302.1"/>
    </source>
</evidence>
<dbReference type="AlphaFoldDB" id="A0A026W2J5"/>
<reference evidence="1 2" key="1">
    <citation type="journal article" date="2014" name="Curr. Biol.">
        <title>The genome of the clonal raider ant Cerapachys biroi.</title>
        <authorList>
            <person name="Oxley P.R."/>
            <person name="Ji L."/>
            <person name="Fetter-Pruneda I."/>
            <person name="McKenzie S.K."/>
            <person name="Li C."/>
            <person name="Hu H."/>
            <person name="Zhang G."/>
            <person name="Kronauer D.J."/>
        </authorList>
    </citation>
    <scope>NUCLEOTIDE SEQUENCE [LARGE SCALE GENOMIC DNA]</scope>
</reference>
<sequence length="56" mass="6723">MEVGERVESDHMPIVVTVKERVGRGGMRGRKEEERWWEEWNGARKVEGNLEREQKR</sequence>
<gene>
    <name evidence="1" type="ORF">X777_11288</name>
</gene>
<protein>
    <submittedName>
        <fullName evidence="1">Uncharacterized protein</fullName>
    </submittedName>
</protein>